<dbReference type="Pfam" id="PF00560">
    <property type="entry name" value="LRR_1"/>
    <property type="match status" value="2"/>
</dbReference>
<evidence type="ECO:0000313" key="7">
    <source>
        <dbReference type="Proteomes" id="UP001153069"/>
    </source>
</evidence>
<evidence type="ECO:0000256" key="5">
    <source>
        <dbReference type="SAM" id="Phobius"/>
    </source>
</evidence>
<evidence type="ECO:0000256" key="1">
    <source>
        <dbReference type="ARBA" id="ARBA00022614"/>
    </source>
</evidence>
<proteinExistence type="predicted"/>
<keyword evidence="2" id="KW-0732">Signal</keyword>
<sequence>MSWVGVTLKDTIGNLGKNTDTTETTDMDSNLHDVELERGDSLNRAVSIGEVGAPARFRHIKNNKYMRRLYLVLAALAAIFVLSSLLRLAVKGKKNGDGSSGAVENSGVDFDLSGASLRLAHLYVFMHDNSNDALDRASLRNASSPQRKALQWIADEDPMKLGVPETRFDASYPAFVQRYSVAVLAFATDTKALEPLGFLSGASECQWNADFRRPDGSILKMGIICNGEQNQVQKVVLQTLGLSGTIPREIGHLHSVKHLHLDQNDLTGMLPQSMRHMSQLREFTATRNSLSGHLPSFLGQMASLRHIELSKNHFSGHLSAFATKANDESVDDLVSPLRVLAVDNNRLSGPLEYIRSLYVLEELYLDDNALTGHLSDSLTDLSQLAIFTAAKNKLSGKVPDYLLQLPSMAVLDLHANSFSQGFPHGNATTLKYLDLHANNIEGVLPRSIGSKPELVYLDVSQNAFTGGLPDEIGRLRSLQYLFLSDNPGLKPAAIPKFIWELPVLESLSLRNTARTGMLPDWLVELDQLRLLDLEHNDLNGTLPETMFNMSSLEYLFLNRNRFGGTIPETWGNLTEIELLNLDHNELSGQMPDSVCALDMEVLVTDCGTSDAQPEPAIECACCTKCCLASASNCNARDWSKRFGNDWGGKFYERYNIVEDGDVFEIVDRKNDGDHGNN</sequence>
<keyword evidence="3" id="KW-0677">Repeat</keyword>
<dbReference type="AlphaFoldDB" id="A0A9N8HPS5"/>
<evidence type="ECO:0000256" key="4">
    <source>
        <dbReference type="ARBA" id="ARBA00023136"/>
    </source>
</evidence>
<dbReference type="InterPro" id="IPR032675">
    <property type="entry name" value="LRR_dom_sf"/>
</dbReference>
<dbReference type="InterPro" id="IPR003591">
    <property type="entry name" value="Leu-rich_rpt_typical-subtyp"/>
</dbReference>
<dbReference type="Proteomes" id="UP001153069">
    <property type="component" value="Unassembled WGS sequence"/>
</dbReference>
<accession>A0A9N8HPS5</accession>
<dbReference type="OrthoDB" id="676979at2759"/>
<dbReference type="PANTHER" id="PTHR48060:SF21">
    <property type="entry name" value="L DOMAIN-LIKE PROTEIN"/>
    <property type="match status" value="1"/>
</dbReference>
<dbReference type="Pfam" id="PF13855">
    <property type="entry name" value="LRR_8"/>
    <property type="match status" value="1"/>
</dbReference>
<keyword evidence="5" id="KW-0812">Transmembrane</keyword>
<dbReference type="SUPFAM" id="SSF52047">
    <property type="entry name" value="RNI-like"/>
    <property type="match status" value="1"/>
</dbReference>
<keyword evidence="4 5" id="KW-0472">Membrane</keyword>
<organism evidence="6 7">
    <name type="scientific">Seminavis robusta</name>
    <dbReference type="NCBI Taxonomy" id="568900"/>
    <lineage>
        <taxon>Eukaryota</taxon>
        <taxon>Sar</taxon>
        <taxon>Stramenopiles</taxon>
        <taxon>Ochrophyta</taxon>
        <taxon>Bacillariophyta</taxon>
        <taxon>Bacillariophyceae</taxon>
        <taxon>Bacillariophycidae</taxon>
        <taxon>Naviculales</taxon>
        <taxon>Naviculaceae</taxon>
        <taxon>Seminavis</taxon>
    </lineage>
</organism>
<evidence type="ECO:0000313" key="6">
    <source>
        <dbReference type="EMBL" id="CAB9520390.1"/>
    </source>
</evidence>
<keyword evidence="7" id="KW-1185">Reference proteome</keyword>
<dbReference type="Gene3D" id="3.80.10.10">
    <property type="entry name" value="Ribonuclease Inhibitor"/>
    <property type="match status" value="2"/>
</dbReference>
<reference evidence="6" key="1">
    <citation type="submission" date="2020-06" db="EMBL/GenBank/DDBJ databases">
        <authorList>
            <consortium name="Plant Systems Biology data submission"/>
        </authorList>
    </citation>
    <scope>NUCLEOTIDE SEQUENCE</scope>
    <source>
        <strain evidence="6">D6</strain>
    </source>
</reference>
<dbReference type="PANTHER" id="PTHR48060">
    <property type="entry name" value="DNA DAMAGE-REPAIR/TOLERATION PROTEIN DRT100"/>
    <property type="match status" value="1"/>
</dbReference>
<feature type="transmembrane region" description="Helical" evidence="5">
    <location>
        <begin position="69"/>
        <end position="90"/>
    </location>
</feature>
<dbReference type="FunFam" id="3.80.10.10:FF:000095">
    <property type="entry name" value="LRR receptor-like serine/threonine-protein kinase GSO1"/>
    <property type="match status" value="1"/>
</dbReference>
<protein>
    <submittedName>
        <fullName evidence="6">STYKc</fullName>
    </submittedName>
</protein>
<dbReference type="SMART" id="SM00369">
    <property type="entry name" value="LRR_TYP"/>
    <property type="match status" value="4"/>
</dbReference>
<comment type="caution">
    <text evidence="6">The sequence shown here is derived from an EMBL/GenBank/DDBJ whole genome shotgun (WGS) entry which is preliminary data.</text>
</comment>
<dbReference type="InterPro" id="IPR053211">
    <property type="entry name" value="DNA_repair-toleration"/>
</dbReference>
<keyword evidence="1" id="KW-0433">Leucine-rich repeat</keyword>
<dbReference type="FunFam" id="3.80.10.10:FF:000383">
    <property type="entry name" value="Leucine-rich repeat receptor protein kinase EMS1"/>
    <property type="match status" value="1"/>
</dbReference>
<dbReference type="InterPro" id="IPR001611">
    <property type="entry name" value="Leu-rich_rpt"/>
</dbReference>
<keyword evidence="5" id="KW-1133">Transmembrane helix</keyword>
<evidence type="ECO:0000256" key="3">
    <source>
        <dbReference type="ARBA" id="ARBA00022737"/>
    </source>
</evidence>
<dbReference type="EMBL" id="CAICTM010001097">
    <property type="protein sequence ID" value="CAB9520390.1"/>
    <property type="molecule type" value="Genomic_DNA"/>
</dbReference>
<name>A0A9N8HPS5_9STRA</name>
<gene>
    <name evidence="6" type="ORF">SEMRO_1099_G241070.1</name>
</gene>
<evidence type="ECO:0000256" key="2">
    <source>
        <dbReference type="ARBA" id="ARBA00022729"/>
    </source>
</evidence>